<accession>A0A0W0EX22</accession>
<evidence type="ECO:0000313" key="2">
    <source>
        <dbReference type="Proteomes" id="UP000054988"/>
    </source>
</evidence>
<dbReference type="eggNOG" id="ENOG502R0TW">
    <property type="taxonomic scope" value="Eukaryota"/>
</dbReference>
<evidence type="ECO:0000313" key="1">
    <source>
        <dbReference type="EMBL" id="KTB28621.1"/>
    </source>
</evidence>
<dbReference type="AlphaFoldDB" id="A0A0W0EX22"/>
<reference evidence="1 2" key="1">
    <citation type="submission" date="2015-12" db="EMBL/GenBank/DDBJ databases">
        <title>Draft genome sequence of Moniliophthora roreri, the causal agent of frosty pod rot of cacao.</title>
        <authorList>
            <person name="Aime M.C."/>
            <person name="Diaz-Valderrama J.R."/>
            <person name="Kijpornyongpan T."/>
            <person name="Phillips-Mora W."/>
        </authorList>
    </citation>
    <scope>NUCLEOTIDE SEQUENCE [LARGE SCALE GENOMIC DNA]</scope>
    <source>
        <strain evidence="1 2">MCA 2952</strain>
    </source>
</reference>
<evidence type="ECO:0008006" key="3">
    <source>
        <dbReference type="Google" id="ProtNLM"/>
    </source>
</evidence>
<protein>
    <recommendedName>
        <fullName evidence="3">F-box domain-containing protein</fullName>
    </recommendedName>
</protein>
<organism evidence="1 2">
    <name type="scientific">Moniliophthora roreri</name>
    <name type="common">Frosty pod rot fungus</name>
    <name type="synonym">Monilia roreri</name>
    <dbReference type="NCBI Taxonomy" id="221103"/>
    <lineage>
        <taxon>Eukaryota</taxon>
        <taxon>Fungi</taxon>
        <taxon>Dikarya</taxon>
        <taxon>Basidiomycota</taxon>
        <taxon>Agaricomycotina</taxon>
        <taxon>Agaricomycetes</taxon>
        <taxon>Agaricomycetidae</taxon>
        <taxon>Agaricales</taxon>
        <taxon>Marasmiineae</taxon>
        <taxon>Marasmiaceae</taxon>
        <taxon>Moniliophthora</taxon>
    </lineage>
</organism>
<name>A0A0W0EX22_MONRR</name>
<dbReference type="Gene3D" id="3.80.10.10">
    <property type="entry name" value="Ribonuclease Inhibitor"/>
    <property type="match status" value="1"/>
</dbReference>
<dbReference type="SUPFAM" id="SSF52047">
    <property type="entry name" value="RNI-like"/>
    <property type="match status" value="1"/>
</dbReference>
<sequence length="495" mass="57198">MNLPKDIWVHIASYVSPLQLEDLYSVNSAFFNIAMDQRYQQISFTYLTRKMVRTLERLKDPAVTKRVRIIYIHPHFVKEVINKEQQISNCSNSSLLSRLGDLAYHVRDQRLFGKPRSRSPLFKFKTFDSLMHVMVDILGGLPNLEDVHISWSGLPFVGESPIPIISAALVPHLRRLWLDVSLEKLEPMLPHFARLADVEELDLFIRIEHLLDSNRYNVILIKFAQCINYLLRRTLRKLSIQLFEPLDMSPFFSSLGRLPLLESLSLSIPVSSPHLGDPDGLIDFLNLHTLSLRSLSIRATELSGRGFTPIDTDLCEWMNTTFPSIRLLRLSSLEISLNLIPLETALVCVRKFASSLTSLTLTGRHLSFHEVQMVTDAFPEYRHGLESLRIGSVTLTPQVLDVLAERLPLLSRLELLVREVLPCEGDFPLYYRYGDRSQDESQVTRFFEEMETRFYPDWRVRHLVLSLSSFPFKLQHDTMYKDLFRHCAPSIQTFA</sequence>
<dbReference type="InterPro" id="IPR032675">
    <property type="entry name" value="LRR_dom_sf"/>
</dbReference>
<dbReference type="Proteomes" id="UP000054988">
    <property type="component" value="Unassembled WGS sequence"/>
</dbReference>
<proteinExistence type="predicted"/>
<gene>
    <name evidence="1" type="ORF">WG66_18824</name>
</gene>
<dbReference type="EMBL" id="LATX01002469">
    <property type="protein sequence ID" value="KTB28621.1"/>
    <property type="molecule type" value="Genomic_DNA"/>
</dbReference>
<comment type="caution">
    <text evidence="1">The sequence shown here is derived from an EMBL/GenBank/DDBJ whole genome shotgun (WGS) entry which is preliminary data.</text>
</comment>